<dbReference type="Gene3D" id="1.10.510.10">
    <property type="entry name" value="Transferase(Phosphotransferase) domain 1"/>
    <property type="match status" value="1"/>
</dbReference>
<protein>
    <recommendedName>
        <fullName evidence="1">non-specific serine/threonine protein kinase</fullName>
        <ecNumber evidence="1">2.7.11.1</ecNumber>
    </recommendedName>
</protein>
<evidence type="ECO:0000256" key="2">
    <source>
        <dbReference type="SAM" id="MobiDB-lite"/>
    </source>
</evidence>
<dbReference type="InterPro" id="IPR050235">
    <property type="entry name" value="CK1_Ser-Thr_kinase"/>
</dbReference>
<dbReference type="GeneID" id="107068778"/>
<dbReference type="SMART" id="SM00220">
    <property type="entry name" value="S_TKc"/>
    <property type="match status" value="1"/>
</dbReference>
<dbReference type="Pfam" id="PF00069">
    <property type="entry name" value="Pkinase"/>
    <property type="match status" value="1"/>
</dbReference>
<dbReference type="PANTHER" id="PTHR11909">
    <property type="entry name" value="CASEIN KINASE-RELATED"/>
    <property type="match status" value="1"/>
</dbReference>
<dbReference type="PROSITE" id="PS00108">
    <property type="entry name" value="PROTEIN_KINASE_ST"/>
    <property type="match status" value="1"/>
</dbReference>
<evidence type="ECO:0000256" key="1">
    <source>
        <dbReference type="ARBA" id="ARBA00012513"/>
    </source>
</evidence>
<dbReference type="SUPFAM" id="SSF56112">
    <property type="entry name" value="Protein kinase-like (PK-like)"/>
    <property type="match status" value="1"/>
</dbReference>
<feature type="region of interest" description="Disordered" evidence="2">
    <location>
        <begin position="457"/>
        <end position="494"/>
    </location>
</feature>
<dbReference type="EC" id="2.7.11.1" evidence="1"/>
<dbReference type="InterPro" id="IPR008271">
    <property type="entry name" value="Ser/Thr_kinase_AS"/>
</dbReference>
<name>A0ABM1ILB2_POLDO</name>
<dbReference type="InterPro" id="IPR000719">
    <property type="entry name" value="Prot_kinase_dom"/>
</dbReference>
<gene>
    <name evidence="5" type="primary">LOC107068778</name>
</gene>
<dbReference type="PROSITE" id="PS50011">
    <property type="entry name" value="PROTEIN_KINASE_DOM"/>
    <property type="match status" value="1"/>
</dbReference>
<organism evidence="4 5">
    <name type="scientific">Polistes dominula</name>
    <name type="common">European paper wasp</name>
    <name type="synonym">Vespa dominula</name>
    <dbReference type="NCBI Taxonomy" id="743375"/>
    <lineage>
        <taxon>Eukaryota</taxon>
        <taxon>Metazoa</taxon>
        <taxon>Ecdysozoa</taxon>
        <taxon>Arthropoda</taxon>
        <taxon>Hexapoda</taxon>
        <taxon>Insecta</taxon>
        <taxon>Pterygota</taxon>
        <taxon>Neoptera</taxon>
        <taxon>Endopterygota</taxon>
        <taxon>Hymenoptera</taxon>
        <taxon>Apocrita</taxon>
        <taxon>Aculeata</taxon>
        <taxon>Vespoidea</taxon>
        <taxon>Vespidae</taxon>
        <taxon>Polistinae</taxon>
        <taxon>Polistini</taxon>
        <taxon>Polistes</taxon>
    </lineage>
</organism>
<reference evidence="5" key="1">
    <citation type="submission" date="2025-08" db="UniProtKB">
        <authorList>
            <consortium name="RefSeq"/>
        </authorList>
    </citation>
    <scope>IDENTIFICATION</scope>
    <source>
        <tissue evidence="5">Whole body</tissue>
    </source>
</reference>
<dbReference type="Proteomes" id="UP000694924">
    <property type="component" value="Unplaced"/>
</dbReference>
<keyword evidence="4" id="KW-1185">Reference proteome</keyword>
<evidence type="ECO:0000313" key="4">
    <source>
        <dbReference type="Proteomes" id="UP000694924"/>
    </source>
</evidence>
<accession>A0ABM1ILB2</accession>
<dbReference type="InterPro" id="IPR011009">
    <property type="entry name" value="Kinase-like_dom_sf"/>
</dbReference>
<dbReference type="RefSeq" id="XP_015180999.1">
    <property type="nucleotide sequence ID" value="XM_015325513.1"/>
</dbReference>
<evidence type="ECO:0000313" key="5">
    <source>
        <dbReference type="RefSeq" id="XP_015180999.1"/>
    </source>
</evidence>
<feature type="domain" description="Protein kinase" evidence="3">
    <location>
        <begin position="37"/>
        <end position="307"/>
    </location>
</feature>
<proteinExistence type="predicted"/>
<evidence type="ECO:0000259" key="3">
    <source>
        <dbReference type="PROSITE" id="PS50011"/>
    </source>
</evidence>
<sequence>MCAKVAKKVPKKKGNLYKMPDPIPTGTILSDIKGKKWILDKSIGVGGFGEVYSGAAYGDKVPKNFPNVIKIEPHENGPLFVEMHFYMRQAKKEDIQAWKTKKKLSVLGMPNYIASGSHEHKNVKYRFLVMDRYGTDLWKLFKQNKRFPEHTVYKVAIQIINVLEYIHSKAYVHADIKGSNLLLSIKYPDQVYLVDFGLATRYTTKTEYKPDPKRAHDGTIEYTSRDAHVGLPTMRGDFEILGYNIIQWLSGALPWDKNSVPLNPNVVQKEKEKAFENLPTFLDQCFDGLTPEPVLKYMKLLEAMKFNDTPNYKKFIEILTNGLKKLNHTPDGKLEFTNTSNPTKKAAVSKSTPKKINKIVGIKRSSPRAKTASPMRNNALDDSNVGVVIDKKRARLDDLKKALSDIKSSDEPDEEYDIKIIKKSKIKKKTPTKEKTKKVTKTKTKNYYFNDSESDSAEIISKGTKSRPVKSLKENSKLKTTIHSDTSDEDMFQD</sequence>